<gene>
    <name evidence="1" type="ORF">J0895_12800</name>
</gene>
<dbReference type="EMBL" id="JAFLQW010000339">
    <property type="protein sequence ID" value="MBO0349974.1"/>
    <property type="molecule type" value="Genomic_DNA"/>
</dbReference>
<keyword evidence="2" id="KW-1185">Reference proteome</keyword>
<evidence type="ECO:0000313" key="1">
    <source>
        <dbReference type="EMBL" id="MBO0349974.1"/>
    </source>
</evidence>
<reference evidence="1 2" key="1">
    <citation type="submission" date="2021-03" db="EMBL/GenBank/DDBJ databases">
        <title>Metabolic Capacity of the Antarctic Cyanobacterium Phormidium pseudopriestleyi that Sustains Oxygenic Photosynthesis in the Presence of Hydrogen Sulfide.</title>
        <authorList>
            <person name="Lumian J.E."/>
            <person name="Jungblut A.D."/>
            <person name="Dillon M.L."/>
            <person name="Hawes I."/>
            <person name="Doran P.T."/>
            <person name="Mackey T.J."/>
            <person name="Dick G.J."/>
            <person name="Grettenberger C.L."/>
            <person name="Sumner D.Y."/>
        </authorList>
    </citation>
    <scope>NUCLEOTIDE SEQUENCE [LARGE SCALE GENOMIC DNA]</scope>
    <source>
        <strain evidence="1 2">FRX01</strain>
    </source>
</reference>
<organism evidence="1 2">
    <name type="scientific">Phormidium pseudopriestleyi FRX01</name>
    <dbReference type="NCBI Taxonomy" id="1759528"/>
    <lineage>
        <taxon>Bacteria</taxon>
        <taxon>Bacillati</taxon>
        <taxon>Cyanobacteriota</taxon>
        <taxon>Cyanophyceae</taxon>
        <taxon>Oscillatoriophycideae</taxon>
        <taxon>Oscillatoriales</taxon>
        <taxon>Oscillatoriaceae</taxon>
        <taxon>Phormidium</taxon>
    </lineage>
</organism>
<protein>
    <submittedName>
        <fullName evidence="1">Uncharacterized protein</fullName>
    </submittedName>
</protein>
<proteinExistence type="predicted"/>
<accession>A0ABS3FSK3</accession>
<dbReference type="Proteomes" id="UP000664844">
    <property type="component" value="Unassembled WGS sequence"/>
</dbReference>
<evidence type="ECO:0000313" key="2">
    <source>
        <dbReference type="Proteomes" id="UP000664844"/>
    </source>
</evidence>
<comment type="caution">
    <text evidence="1">The sequence shown here is derived from an EMBL/GenBank/DDBJ whole genome shotgun (WGS) entry which is preliminary data.</text>
</comment>
<sequence length="63" mass="6873">MIPFIVQNLNAIGQSDDGSIDPSVISTLLALLQAIGDRLFKNRYPQGWGGQQLFSLHARAGVY</sequence>
<dbReference type="RefSeq" id="WP_207088477.1">
    <property type="nucleotide sequence ID" value="NZ_JAFLQW010000339.1"/>
</dbReference>
<name>A0ABS3FSK3_9CYAN</name>